<reference evidence="3" key="1">
    <citation type="submission" date="2016-10" db="EMBL/GenBank/DDBJ databases">
        <authorList>
            <person name="Varghese N."/>
            <person name="Submissions S."/>
        </authorList>
    </citation>
    <scope>NUCLEOTIDE SEQUENCE [LARGE SCALE GENOMIC DNA]</scope>
    <source>
        <strain evidence="3">CECT 8338</strain>
    </source>
</reference>
<dbReference type="InterPro" id="IPR054402">
    <property type="entry name" value="Tt1218-like_dom"/>
</dbReference>
<dbReference type="AlphaFoldDB" id="A0A1H2EBE0"/>
<sequence>MIEVLIAIVVLAVGALGFAGVQVVAMQKSENANYRSNAMLIAQDAVERMQANSEDIDGDGYLQGAIELDGTPDQTCASSCDIVDLDTQQLAWSANQSLPNGEIMIAECAFNGLNCVVLSWGEQDIDACMTADGINLSDDANCLVMEFGR</sequence>
<organism evidence="2 3">
    <name type="scientific">Halopseudomonas salegens</name>
    <dbReference type="NCBI Taxonomy" id="1434072"/>
    <lineage>
        <taxon>Bacteria</taxon>
        <taxon>Pseudomonadati</taxon>
        <taxon>Pseudomonadota</taxon>
        <taxon>Gammaproteobacteria</taxon>
        <taxon>Pseudomonadales</taxon>
        <taxon>Pseudomonadaceae</taxon>
        <taxon>Halopseudomonas</taxon>
    </lineage>
</organism>
<evidence type="ECO:0000313" key="2">
    <source>
        <dbReference type="EMBL" id="SDT92451.1"/>
    </source>
</evidence>
<name>A0A1H2EBE0_9GAMM</name>
<dbReference type="EMBL" id="LT629787">
    <property type="protein sequence ID" value="SDT92451.1"/>
    <property type="molecule type" value="Genomic_DNA"/>
</dbReference>
<proteinExistence type="predicted"/>
<dbReference type="NCBIfam" id="TIGR02523">
    <property type="entry name" value="type_IV_pilV"/>
    <property type="match status" value="1"/>
</dbReference>
<keyword evidence="3" id="KW-1185">Reference proteome</keyword>
<dbReference type="Pfam" id="PF22150">
    <property type="entry name" value="Tt1218-like"/>
    <property type="match status" value="1"/>
</dbReference>
<evidence type="ECO:0000313" key="3">
    <source>
        <dbReference type="Proteomes" id="UP000243924"/>
    </source>
</evidence>
<feature type="domain" description="Type IV pilin Tt1218-like" evidence="1">
    <location>
        <begin position="21"/>
        <end position="55"/>
    </location>
</feature>
<dbReference type="Proteomes" id="UP000243924">
    <property type="component" value="Chromosome I"/>
</dbReference>
<dbReference type="STRING" id="1434072.SAMN05216210_0550"/>
<protein>
    <submittedName>
        <fullName evidence="2">Type IV pilus assembly protein PilV</fullName>
    </submittedName>
</protein>
<evidence type="ECO:0000259" key="1">
    <source>
        <dbReference type="Pfam" id="PF22150"/>
    </source>
</evidence>
<gene>
    <name evidence="2" type="ORF">SAMN05216210_0550</name>
</gene>
<dbReference type="InterPro" id="IPR013362">
    <property type="entry name" value="Pilus_4_PilV"/>
</dbReference>
<accession>A0A1H2EBE0</accession>